<dbReference type="SUPFAM" id="SSF56784">
    <property type="entry name" value="HAD-like"/>
    <property type="match status" value="2"/>
</dbReference>
<dbReference type="PANTHER" id="PTHR43434:SF1">
    <property type="entry name" value="PHOSPHOGLYCOLATE PHOSPHATASE"/>
    <property type="match status" value="1"/>
</dbReference>
<sequence>MVIVTTTDLPPTLRPPADPHSPRPADEDASLVPPALAVRPEVLLLDFGGVVFETRKRPEGMTDAAALVADVLGRAGHAVAVDDIAESMRAGTKALTHWKHAMGRTQRPAELTHRMLWEEFLLADQSEPVRATAAAAGARLMELINPLLNDHLVRDGAEDLLRTAREAGIRVGIVSNAHAGRAHRRLMREHGLERFVAVQLYSDEVGVRKPNPEMIERAARALGSVPQHCWYVGDTQDRDVQAGRRAGVGAVLLTRSKHTDAPPFGVRDTADLVVDAPADLVAVLREAAPRGPSTGGPDAGGPDATAATAPPSAPAAAPRRRPRALLLDQGGVLTTSEKRTDGLAALARETAARLRAAGHQVPDLAMADALARGREAYAEHKAAETDTVDRTPVAYEVDARTFWGEMVAPGFDAGARSWLLAEAEDLNHRYARAKSTARLRDGVADLLRWCRANDVKVGVVSNTICGRSGRERLERAGVADLIGVHLYSDEVGRRKPDPAIVAEAVRALDVDPADCWFVGDKPWRDVAAARAAGVGTTVVVRGGAPDGDALAASLGEHRPDLLLASMTDVHDALRSAADAP</sequence>
<keyword evidence="2" id="KW-0378">Hydrolase</keyword>
<keyword evidence="3" id="KW-1185">Reference proteome</keyword>
<dbReference type="AlphaFoldDB" id="A0A2M9BEZ0"/>
<dbReference type="GO" id="GO:0006281">
    <property type="term" value="P:DNA repair"/>
    <property type="evidence" value="ECO:0007669"/>
    <property type="project" value="TreeGrafter"/>
</dbReference>
<feature type="compositionally biased region" description="Low complexity" evidence="1">
    <location>
        <begin position="300"/>
        <end position="317"/>
    </location>
</feature>
<evidence type="ECO:0000256" key="1">
    <source>
        <dbReference type="SAM" id="MobiDB-lite"/>
    </source>
</evidence>
<dbReference type="Pfam" id="PF00702">
    <property type="entry name" value="Hydrolase"/>
    <property type="match status" value="2"/>
</dbReference>
<dbReference type="NCBIfam" id="TIGR01662">
    <property type="entry name" value="HAD-SF-IIIA"/>
    <property type="match status" value="1"/>
</dbReference>
<name>A0A2M9BEZ0_9ACTN</name>
<dbReference type="InterPro" id="IPR023214">
    <property type="entry name" value="HAD_sf"/>
</dbReference>
<dbReference type="SFLD" id="SFLDG01129">
    <property type="entry name" value="C1.5:_HAD__Beta-PGM__Phosphata"/>
    <property type="match status" value="2"/>
</dbReference>
<feature type="region of interest" description="Disordered" evidence="1">
    <location>
        <begin position="288"/>
        <end position="321"/>
    </location>
</feature>
<dbReference type="InterPro" id="IPR006549">
    <property type="entry name" value="HAD-SF_hydro_IIIA"/>
</dbReference>
<dbReference type="PANTHER" id="PTHR43434">
    <property type="entry name" value="PHOSPHOGLYCOLATE PHOSPHATASE"/>
    <property type="match status" value="1"/>
</dbReference>
<reference evidence="2 3" key="1">
    <citation type="submission" date="2017-11" db="EMBL/GenBank/DDBJ databases">
        <title>Genomic Encyclopedia of Archaeal and Bacterial Type Strains, Phase II (KMG-II): From Individual Species to Whole Genera.</title>
        <authorList>
            <person name="Goeker M."/>
        </authorList>
    </citation>
    <scope>NUCLEOTIDE SEQUENCE [LARGE SCALE GENOMIC DNA]</scope>
    <source>
        <strain evidence="2 3">DSM 27763</strain>
    </source>
</reference>
<dbReference type="NCBIfam" id="TIGR01509">
    <property type="entry name" value="HAD-SF-IA-v3"/>
    <property type="match status" value="1"/>
</dbReference>
<dbReference type="GO" id="GO:0008967">
    <property type="term" value="F:phosphoglycolate phosphatase activity"/>
    <property type="evidence" value="ECO:0007669"/>
    <property type="project" value="TreeGrafter"/>
</dbReference>
<dbReference type="NCBIfam" id="TIGR01549">
    <property type="entry name" value="HAD-SF-IA-v1"/>
    <property type="match status" value="2"/>
</dbReference>
<protein>
    <submittedName>
        <fullName evidence="2">HAD superfamily hydrolase (TIGR01509 family)/HAD superfamily hydrolase (TIGR01549 family)</fullName>
    </submittedName>
</protein>
<accession>A0A2M9BEZ0</accession>
<feature type="region of interest" description="Disordered" evidence="1">
    <location>
        <begin position="1"/>
        <end position="29"/>
    </location>
</feature>
<dbReference type="InterPro" id="IPR006439">
    <property type="entry name" value="HAD-SF_hydro_IA"/>
</dbReference>
<dbReference type="Gene3D" id="3.40.50.1000">
    <property type="entry name" value="HAD superfamily/HAD-like"/>
    <property type="match status" value="2"/>
</dbReference>
<evidence type="ECO:0000313" key="2">
    <source>
        <dbReference type="EMBL" id="PJJ56512.1"/>
    </source>
</evidence>
<dbReference type="InterPro" id="IPR036412">
    <property type="entry name" value="HAD-like_sf"/>
</dbReference>
<dbReference type="GO" id="GO:0005829">
    <property type="term" value="C:cytosol"/>
    <property type="evidence" value="ECO:0007669"/>
    <property type="project" value="TreeGrafter"/>
</dbReference>
<organism evidence="2 3">
    <name type="scientific">Mumia flava</name>
    <dbReference type="NCBI Taxonomy" id="1348852"/>
    <lineage>
        <taxon>Bacteria</taxon>
        <taxon>Bacillati</taxon>
        <taxon>Actinomycetota</taxon>
        <taxon>Actinomycetes</taxon>
        <taxon>Propionibacteriales</taxon>
        <taxon>Nocardioidaceae</taxon>
        <taxon>Mumia</taxon>
    </lineage>
</organism>
<dbReference type="EMBL" id="PGEZ01000001">
    <property type="protein sequence ID" value="PJJ56512.1"/>
    <property type="molecule type" value="Genomic_DNA"/>
</dbReference>
<gene>
    <name evidence="2" type="ORF">CLV56_0721</name>
</gene>
<evidence type="ECO:0000313" key="3">
    <source>
        <dbReference type="Proteomes" id="UP000230842"/>
    </source>
</evidence>
<dbReference type="Proteomes" id="UP000230842">
    <property type="component" value="Unassembled WGS sequence"/>
</dbReference>
<comment type="caution">
    <text evidence="2">The sequence shown here is derived from an EMBL/GenBank/DDBJ whole genome shotgun (WGS) entry which is preliminary data.</text>
</comment>
<dbReference type="SFLD" id="SFLDS00003">
    <property type="entry name" value="Haloacid_Dehalogenase"/>
    <property type="match status" value="2"/>
</dbReference>
<dbReference type="InterPro" id="IPR050155">
    <property type="entry name" value="HAD-like_hydrolase_sf"/>
</dbReference>
<feature type="compositionally biased region" description="Low complexity" evidence="1">
    <location>
        <begin position="1"/>
        <end position="11"/>
    </location>
</feature>
<proteinExistence type="predicted"/>